<name>A0AAD6V412_9AGAR</name>
<dbReference type="PANTHER" id="PTHR38926:SF5">
    <property type="entry name" value="F-BOX AND LEUCINE-RICH REPEAT PROTEIN 6"/>
    <property type="match status" value="1"/>
</dbReference>
<accession>A0AAD6V412</accession>
<evidence type="ECO:0000256" key="1">
    <source>
        <dbReference type="SAM" id="Coils"/>
    </source>
</evidence>
<reference evidence="2" key="1">
    <citation type="submission" date="2023-03" db="EMBL/GenBank/DDBJ databases">
        <title>Massive genome expansion in bonnet fungi (Mycena s.s.) driven by repeated elements and novel gene families across ecological guilds.</title>
        <authorList>
            <consortium name="Lawrence Berkeley National Laboratory"/>
            <person name="Harder C.B."/>
            <person name="Miyauchi S."/>
            <person name="Viragh M."/>
            <person name="Kuo A."/>
            <person name="Thoen E."/>
            <person name="Andreopoulos B."/>
            <person name="Lu D."/>
            <person name="Skrede I."/>
            <person name="Drula E."/>
            <person name="Henrissat B."/>
            <person name="Morin E."/>
            <person name="Kohler A."/>
            <person name="Barry K."/>
            <person name="LaButti K."/>
            <person name="Morin E."/>
            <person name="Salamov A."/>
            <person name="Lipzen A."/>
            <person name="Mereny Z."/>
            <person name="Hegedus B."/>
            <person name="Baldrian P."/>
            <person name="Stursova M."/>
            <person name="Weitz H."/>
            <person name="Taylor A."/>
            <person name="Grigoriev I.V."/>
            <person name="Nagy L.G."/>
            <person name="Martin F."/>
            <person name="Kauserud H."/>
        </authorList>
    </citation>
    <scope>NUCLEOTIDE SEQUENCE</scope>
    <source>
        <strain evidence="2">9144</strain>
    </source>
</reference>
<dbReference type="EMBL" id="JARJCW010000056">
    <property type="protein sequence ID" value="KAJ7202118.1"/>
    <property type="molecule type" value="Genomic_DNA"/>
</dbReference>
<organism evidence="2 3">
    <name type="scientific">Mycena pura</name>
    <dbReference type="NCBI Taxonomy" id="153505"/>
    <lineage>
        <taxon>Eukaryota</taxon>
        <taxon>Fungi</taxon>
        <taxon>Dikarya</taxon>
        <taxon>Basidiomycota</taxon>
        <taxon>Agaricomycotina</taxon>
        <taxon>Agaricomycetes</taxon>
        <taxon>Agaricomycetidae</taxon>
        <taxon>Agaricales</taxon>
        <taxon>Marasmiineae</taxon>
        <taxon>Mycenaceae</taxon>
        <taxon>Mycena</taxon>
    </lineage>
</organism>
<gene>
    <name evidence="2" type="ORF">GGX14DRAFT_463883</name>
</gene>
<dbReference type="SUPFAM" id="SSF52047">
    <property type="entry name" value="RNI-like"/>
    <property type="match status" value="1"/>
</dbReference>
<sequence>MLRRRKSTIEKEAIVAEAQLELLRAQEVELQRILDEIQRRKDAVSAQRQRLEAKQRDLDSERQPINWLPPELLIKIFLALAEADLDCHDPTEAYHRPPVVISHVCSRWRNVSLGVSKLWARISVQSLTWHAGAVVEFLKRSVAAPVDVIFIPPTSMDSSEEFRRADGLFDLISPHIGRVRSIAVYARGAAMQKLVVSLSLPTNVFSSLRSLNLSLVSMRLSTPSLPSLIPFSFRGSGAHLKLKHLRLDKLPLFNIPKNYLPNLLTLELSFPPKKINSEGPDAYLLRMSHVVRFLNAAPELQELVLLNTVPYMDVCLSTEDNVQYLELELVNPVELVHLRSLDWTYPYGPDVHYFLSFFVLPALEHIDVGVDEFPQHRPNVLLLRGYSDTVASNLSHRIINLTALRSLNVQCAHSDTFRSVMRKFALPALETLDLAYVGRDTERAPLPRLESLFHDPRLPTLTHLALTCFALPADGVAPLLGYLPALAALTLVACDGASALLAELQQRTPDSSAGVGSVRACPRLAALTLQCCDDVDVSAVVGVVLARNAGARAGVQAHVAADGTGGGGGGGHPAVRAIRPTKRLRVSGATSALQESADIASRMVSLALQETRQPVHIRSVHIEACPGINEAQAMSLRSLGVANVVWRGDGVDEDEKLAL</sequence>
<dbReference type="InterPro" id="IPR032675">
    <property type="entry name" value="LRR_dom_sf"/>
</dbReference>
<comment type="caution">
    <text evidence="2">The sequence shown here is derived from an EMBL/GenBank/DDBJ whole genome shotgun (WGS) entry which is preliminary data.</text>
</comment>
<feature type="coiled-coil region" evidence="1">
    <location>
        <begin position="6"/>
        <end position="61"/>
    </location>
</feature>
<keyword evidence="1" id="KW-0175">Coiled coil</keyword>
<evidence type="ECO:0000313" key="2">
    <source>
        <dbReference type="EMBL" id="KAJ7202118.1"/>
    </source>
</evidence>
<dbReference type="Proteomes" id="UP001219525">
    <property type="component" value="Unassembled WGS sequence"/>
</dbReference>
<evidence type="ECO:0008006" key="4">
    <source>
        <dbReference type="Google" id="ProtNLM"/>
    </source>
</evidence>
<dbReference type="Gene3D" id="3.80.10.10">
    <property type="entry name" value="Ribonuclease Inhibitor"/>
    <property type="match status" value="1"/>
</dbReference>
<protein>
    <recommendedName>
        <fullName evidence="4">F-box domain-containing protein</fullName>
    </recommendedName>
</protein>
<dbReference type="PANTHER" id="PTHR38926">
    <property type="entry name" value="F-BOX DOMAIN CONTAINING PROTEIN, EXPRESSED"/>
    <property type="match status" value="1"/>
</dbReference>
<dbReference type="Gene3D" id="1.20.1280.50">
    <property type="match status" value="1"/>
</dbReference>
<proteinExistence type="predicted"/>
<dbReference type="AlphaFoldDB" id="A0AAD6V412"/>
<evidence type="ECO:0000313" key="3">
    <source>
        <dbReference type="Proteomes" id="UP001219525"/>
    </source>
</evidence>
<keyword evidence="3" id="KW-1185">Reference proteome</keyword>